<accession>A0A4D9CVK2</accession>
<evidence type="ECO:0000256" key="1">
    <source>
        <dbReference type="SAM" id="MobiDB-lite"/>
    </source>
</evidence>
<dbReference type="EMBL" id="SDOX01000158">
    <property type="protein sequence ID" value="TFJ80699.1"/>
    <property type="molecule type" value="Genomic_DNA"/>
</dbReference>
<keyword evidence="3" id="KW-1185">Reference proteome</keyword>
<evidence type="ECO:0000313" key="3">
    <source>
        <dbReference type="Proteomes" id="UP000355283"/>
    </source>
</evidence>
<dbReference type="AlphaFoldDB" id="A0A4D9CVK2"/>
<dbReference type="OrthoDB" id="10351646at2759"/>
<gene>
    <name evidence="2" type="ORF">NSK_007876</name>
</gene>
<name>A0A4D9CVK2_9STRA</name>
<sequence length="453" mass="49438">MVSAAKALEEGEEKASARRSNTRGAETKRMRGMKVDVMGGLESEDDDNEVWAEDEDVDEEEYDDDDEEADEEAEEGEIADDTDDELDDDEYNSIDDDEMLDDAGEEHVKNVQRKGKKKVKPVVLDDVASKDGELRGSLILDEISSYMVEDFEAPGGTITYYKVVLHLSNAGQRPLCGMTVVVPPKRGMEIEQLWTMEESEIEDVYDVLWTDNVPPKDPKHGVRYFGLVTKGAAPNVTIDSLSPCLSDYEDDDEEDADLDDDEMESEEEGGAEEAKHGPGRVAKRVVAGHPKPLARGRGVPDSLPRRGLQARQLPADAGLPMPVDPLAANWTLVEVLETLVLKKAGPGPEAFELLVNARVSNMGQKPLCDLSLFVRDMHLAGAYWSLLPVEGTPDVARLPSKESSLMPGQSHYFGLVVEETAKKEGEQEGQPNLVVLTAKECVGMGPAAGAGKA</sequence>
<feature type="compositionally biased region" description="Acidic residues" evidence="1">
    <location>
        <begin position="42"/>
        <end position="100"/>
    </location>
</feature>
<comment type="caution">
    <text evidence="2">The sequence shown here is derived from an EMBL/GenBank/DDBJ whole genome shotgun (WGS) entry which is preliminary data.</text>
</comment>
<feature type="compositionally biased region" description="Acidic residues" evidence="1">
    <location>
        <begin position="247"/>
        <end position="271"/>
    </location>
</feature>
<evidence type="ECO:0000313" key="2">
    <source>
        <dbReference type="EMBL" id="TFJ80699.1"/>
    </source>
</evidence>
<protein>
    <submittedName>
        <fullName evidence="2">Uncharacterized protein</fullName>
    </submittedName>
</protein>
<dbReference type="Proteomes" id="UP000355283">
    <property type="component" value="Unassembled WGS sequence"/>
</dbReference>
<feature type="region of interest" description="Disordered" evidence="1">
    <location>
        <begin position="239"/>
        <end position="305"/>
    </location>
</feature>
<organism evidence="2 3">
    <name type="scientific">Nannochloropsis salina CCMP1776</name>
    <dbReference type="NCBI Taxonomy" id="1027361"/>
    <lineage>
        <taxon>Eukaryota</taxon>
        <taxon>Sar</taxon>
        <taxon>Stramenopiles</taxon>
        <taxon>Ochrophyta</taxon>
        <taxon>Eustigmatophyceae</taxon>
        <taxon>Eustigmatales</taxon>
        <taxon>Monodopsidaceae</taxon>
        <taxon>Microchloropsis</taxon>
        <taxon>Microchloropsis salina</taxon>
    </lineage>
</organism>
<feature type="compositionally biased region" description="Basic and acidic residues" evidence="1">
    <location>
        <begin position="7"/>
        <end position="16"/>
    </location>
</feature>
<proteinExistence type="predicted"/>
<reference evidence="2 3" key="1">
    <citation type="submission" date="2019-01" db="EMBL/GenBank/DDBJ databases">
        <title>Nuclear Genome Assembly of the Microalgal Biofuel strain Nannochloropsis salina CCMP1776.</title>
        <authorList>
            <person name="Hovde B."/>
        </authorList>
    </citation>
    <scope>NUCLEOTIDE SEQUENCE [LARGE SCALE GENOMIC DNA]</scope>
    <source>
        <strain evidence="2 3">CCMP1776</strain>
    </source>
</reference>
<feature type="region of interest" description="Disordered" evidence="1">
    <location>
        <begin position="1"/>
        <end position="100"/>
    </location>
</feature>